<proteinExistence type="predicted"/>
<dbReference type="InterPro" id="IPR025382">
    <property type="entry name" value="Cap4-like_endonuclease_dom"/>
</dbReference>
<dbReference type="AlphaFoldDB" id="A0A2H9UQQ1"/>
<sequence length="364" mass="42686">MKPDNTLNEKERENIGLDTQLRFNYQTNWAITYILDKVIKNQEFVIFMEYHEDVISANSCQITDNIEFEFYQIKTTQTNFTLENICKYDASSKSNSVLGKMILGVENKSFKKHVKKLCLLSTSNINFDEKINVMGAAKFLKDLKEDEITKIFDHLKIELNEIDIGYKDILCFEKANLPFENSESTTKGKISEFIEKKYGSVSSKITSIYTALWDDLRIKHDFLLPYDNWDDCVQKRGLRSDEVTCILAKNINLSIETDLKKFIEKFLNKYDDDIFTPIKINLINEYYLHLITNRSADLFNQIQNLRKKIVLPDNIYDSSKYLEKIDHFDLLINSNLSLKGFNQMKVVSTYEVLREIYEKLTKKS</sequence>
<gene>
    <name evidence="2" type="ORF">CU320_01530</name>
</gene>
<dbReference type="GO" id="GO:0004518">
    <property type="term" value="F:nuclease activity"/>
    <property type="evidence" value="ECO:0007669"/>
    <property type="project" value="InterPro"/>
</dbReference>
<name>A0A2H9UQQ1_9GAMM</name>
<evidence type="ECO:0000313" key="2">
    <source>
        <dbReference type="EMBL" id="PJI34042.1"/>
    </source>
</evidence>
<accession>A0A2H9UQQ1</accession>
<reference evidence="2 3" key="2">
    <citation type="submission" date="2017-12" db="EMBL/GenBank/DDBJ databases">
        <title>Revising the taxonomy of the Acinetobacter lwoffii group: the description of Acinetobacter pseudolwoffii sp. nov. and emended description of Acinetobacter lwoffii.</title>
        <authorList>
            <person name="Nemec A."/>
        </authorList>
    </citation>
    <scope>NUCLEOTIDE SEQUENCE [LARGE SCALE GENOMIC DNA]</scope>
    <source>
        <strain evidence="2 3">ANC 5347</strain>
    </source>
</reference>
<organism evidence="2 3">
    <name type="scientific">Acinetobacter pseudolwoffii</name>
    <dbReference type="NCBI Taxonomy" id="2053287"/>
    <lineage>
        <taxon>Bacteria</taxon>
        <taxon>Pseudomonadati</taxon>
        <taxon>Pseudomonadota</taxon>
        <taxon>Gammaproteobacteria</taxon>
        <taxon>Moraxellales</taxon>
        <taxon>Moraxellaceae</taxon>
        <taxon>Acinetobacter</taxon>
    </lineage>
</organism>
<dbReference type="Pfam" id="PF14130">
    <property type="entry name" value="Cap4_nuclease"/>
    <property type="match status" value="1"/>
</dbReference>
<evidence type="ECO:0000313" key="3">
    <source>
        <dbReference type="Proteomes" id="UP000242351"/>
    </source>
</evidence>
<feature type="domain" description="CD-NTase associated protein 4-like DNA endonuclease" evidence="1">
    <location>
        <begin position="16"/>
        <end position="219"/>
    </location>
</feature>
<dbReference type="Proteomes" id="UP000242351">
    <property type="component" value="Unassembled WGS sequence"/>
</dbReference>
<dbReference type="RefSeq" id="WP_100357063.1">
    <property type="nucleotide sequence ID" value="NZ_PGOZ01000001.1"/>
</dbReference>
<protein>
    <submittedName>
        <fullName evidence="2">DUF4297 domain-containing protein</fullName>
    </submittedName>
</protein>
<dbReference type="EMBL" id="PGOZ01000001">
    <property type="protein sequence ID" value="PJI34042.1"/>
    <property type="molecule type" value="Genomic_DNA"/>
</dbReference>
<reference evidence="2 3" key="1">
    <citation type="submission" date="2017-11" db="EMBL/GenBank/DDBJ databases">
        <authorList>
            <person name="Han C.G."/>
        </authorList>
    </citation>
    <scope>NUCLEOTIDE SEQUENCE [LARGE SCALE GENOMIC DNA]</scope>
    <source>
        <strain evidence="2 3">ANC 5347</strain>
    </source>
</reference>
<evidence type="ECO:0000259" key="1">
    <source>
        <dbReference type="Pfam" id="PF14130"/>
    </source>
</evidence>
<comment type="caution">
    <text evidence="2">The sequence shown here is derived from an EMBL/GenBank/DDBJ whole genome shotgun (WGS) entry which is preliminary data.</text>
</comment>